<proteinExistence type="predicted"/>
<organism evidence="1 2">
    <name type="scientific">Streptomyces angustmyceticus</name>
    <dbReference type="NCBI Taxonomy" id="285578"/>
    <lineage>
        <taxon>Bacteria</taxon>
        <taxon>Bacillati</taxon>
        <taxon>Actinomycetota</taxon>
        <taxon>Actinomycetes</taxon>
        <taxon>Kitasatosporales</taxon>
        <taxon>Streptomycetaceae</taxon>
        <taxon>Streptomyces</taxon>
    </lineage>
</organism>
<evidence type="ECO:0000313" key="2">
    <source>
        <dbReference type="Proteomes" id="UP000325598"/>
    </source>
</evidence>
<gene>
    <name evidence="1" type="ORF">San01_61670</name>
</gene>
<dbReference type="AlphaFoldDB" id="A0A5J4LQA6"/>
<evidence type="ECO:0000313" key="1">
    <source>
        <dbReference type="EMBL" id="GES33679.1"/>
    </source>
</evidence>
<sequence length="167" mass="19775">MAEKETEIRAVAQLADHVHWVREWPDKPTWRDRLRRWAYPEFYRFDRTATPPRPWADRPAGAYERTGWRIRAAYFGSDLAFEVEYVVCDLCEIGWVESPHSYEGYTRCRLASAALRSLRRYYPGVQWHTGGGHFRESEPFWDSVSVDVPGGYAQQERCHHVEPWRAQ</sequence>
<dbReference type="EMBL" id="BLAG01000020">
    <property type="protein sequence ID" value="GES33679.1"/>
    <property type="molecule type" value="Genomic_DNA"/>
</dbReference>
<accession>A0A5J4LQA6</accession>
<name>A0A5J4LQA6_9ACTN</name>
<dbReference type="Proteomes" id="UP000325598">
    <property type="component" value="Unassembled WGS sequence"/>
</dbReference>
<keyword evidence="2" id="KW-1185">Reference proteome</keyword>
<reference evidence="1 2" key="1">
    <citation type="submission" date="2019-10" db="EMBL/GenBank/DDBJ databases">
        <title>Whole genome shotgun sequence of Streptomyces angustmyceticus NBRC 3934.</title>
        <authorList>
            <person name="Hosoyama A."/>
            <person name="Ichikawa N."/>
            <person name="Kimura A."/>
            <person name="Kitahashi Y."/>
            <person name="Komaki H."/>
            <person name="Uohara A."/>
        </authorList>
    </citation>
    <scope>NUCLEOTIDE SEQUENCE [LARGE SCALE GENOMIC DNA]</scope>
    <source>
        <strain evidence="1 2">NBRC 3934</strain>
    </source>
</reference>
<protein>
    <submittedName>
        <fullName evidence="1">Uncharacterized protein</fullName>
    </submittedName>
</protein>
<comment type="caution">
    <text evidence="1">The sequence shown here is derived from an EMBL/GenBank/DDBJ whole genome shotgun (WGS) entry which is preliminary data.</text>
</comment>
<dbReference type="OrthoDB" id="3395574at2"/>